<protein>
    <recommendedName>
        <fullName evidence="1">Bbp19-like phage domain-containing protein</fullName>
    </recommendedName>
</protein>
<sequence>MSKFNIEDEIEDQETKQNDEQQALNLQVINSLSDRNVRAWIWRILESSGVLASSYRDTNPHGTAFNEGKRSVGLGILDDIIAADPNIWVQIQTEWLNEIRGHQSDEK</sequence>
<dbReference type="STRING" id="298386.PBPRB0568"/>
<dbReference type="Proteomes" id="UP000000593">
    <property type="component" value="Chromosome 2"/>
</dbReference>
<dbReference type="InterPro" id="IPR057447">
    <property type="entry name" value="Bbp19-like_phage"/>
</dbReference>
<evidence type="ECO:0000313" key="2">
    <source>
        <dbReference type="EMBL" id="CAG22441.1"/>
    </source>
</evidence>
<keyword evidence="3" id="KW-1185">Reference proteome</keyword>
<dbReference type="EMBL" id="CR378676">
    <property type="protein sequence ID" value="CAG22441.1"/>
    <property type="molecule type" value="Genomic_DNA"/>
</dbReference>
<dbReference type="AlphaFoldDB" id="Q6LJT9"/>
<dbReference type="Pfam" id="PF25181">
    <property type="entry name" value="Phage_Bbp19"/>
    <property type="match status" value="1"/>
</dbReference>
<feature type="domain" description="Bbp19-like phage" evidence="1">
    <location>
        <begin position="39"/>
        <end position="77"/>
    </location>
</feature>
<evidence type="ECO:0000313" key="3">
    <source>
        <dbReference type="Proteomes" id="UP000000593"/>
    </source>
</evidence>
<dbReference type="HOGENOM" id="CLU_2207577_0_0_6"/>
<accession>Q6LJT9</accession>
<evidence type="ECO:0000259" key="1">
    <source>
        <dbReference type="Pfam" id="PF25181"/>
    </source>
</evidence>
<dbReference type="RefSeq" id="WP_011220658.1">
    <property type="nucleotide sequence ID" value="NC_006371.1"/>
</dbReference>
<name>Q6LJT9_PHOPR</name>
<reference evidence="3" key="1">
    <citation type="journal article" date="2005" name="Science">
        <title>Life at depth: Photobacterium profundum genome sequence and expression analysis.</title>
        <authorList>
            <person name="Vezzi A."/>
            <person name="Campanaro S."/>
            <person name="D'Angelo M."/>
            <person name="Simonato F."/>
            <person name="Vitulo N."/>
            <person name="Lauro F.M."/>
            <person name="Cestaro A."/>
            <person name="Malacrida G."/>
            <person name="Simionati B."/>
            <person name="Cannata N."/>
            <person name="Romualdi C."/>
            <person name="Bartlett D.H."/>
            <person name="Valle G."/>
        </authorList>
    </citation>
    <scope>NUCLEOTIDE SEQUENCE [LARGE SCALE GENOMIC DNA]</scope>
    <source>
        <strain evidence="3">ATCC BAA-1253 / SS9</strain>
    </source>
</reference>
<dbReference type="KEGG" id="ppr:PBPRB0568"/>
<organism evidence="2 3">
    <name type="scientific">Photobacterium profundum (strain SS9)</name>
    <dbReference type="NCBI Taxonomy" id="298386"/>
    <lineage>
        <taxon>Bacteria</taxon>
        <taxon>Pseudomonadati</taxon>
        <taxon>Pseudomonadota</taxon>
        <taxon>Gammaproteobacteria</taxon>
        <taxon>Vibrionales</taxon>
        <taxon>Vibrionaceae</taxon>
        <taxon>Photobacterium</taxon>
    </lineage>
</organism>
<gene>
    <name evidence="2" type="ordered locus">PBPRB0568</name>
</gene>
<proteinExistence type="predicted"/>